<dbReference type="FunFam" id="3.60.15.10:FF:000002">
    <property type="entry name" value="Ribonuclease Z"/>
    <property type="match status" value="1"/>
</dbReference>
<dbReference type="NCBIfam" id="NF000801">
    <property type="entry name" value="PRK00055.1-3"/>
    <property type="match status" value="1"/>
</dbReference>
<dbReference type="InterPro" id="IPR001279">
    <property type="entry name" value="Metallo-B-lactamas"/>
</dbReference>
<feature type="domain" description="Metallo-beta-lactamase" evidence="10">
    <location>
        <begin position="18"/>
        <end position="212"/>
    </location>
</feature>
<accession>A0A078LB22</accession>
<feature type="binding site" evidence="9">
    <location>
        <position position="212"/>
    </location>
    <ligand>
        <name>Zn(2+)</name>
        <dbReference type="ChEBI" id="CHEBI:29105"/>
        <label>1</label>
        <note>catalytic</note>
    </ligand>
</feature>
<dbReference type="InterPro" id="IPR013469">
    <property type="entry name" value="Rnase_BN"/>
</dbReference>
<dbReference type="Gene3D" id="3.60.15.10">
    <property type="entry name" value="Ribonuclease Z/Hydroxyacylglutathione hydrolase-like"/>
    <property type="match status" value="1"/>
</dbReference>
<dbReference type="HAMAP" id="MF_01818">
    <property type="entry name" value="RNase_Z_BN"/>
    <property type="match status" value="1"/>
</dbReference>
<dbReference type="EC" id="3.1.-.-" evidence="9"/>
<protein>
    <recommendedName>
        <fullName evidence="9">Ribonuclease BN</fullName>
        <shortName evidence="9">RNase BN</shortName>
        <ecNumber evidence="9">3.1.-.-</ecNumber>
    </recommendedName>
    <alternativeName>
        <fullName evidence="9">Ribonuclease Z homolog</fullName>
        <shortName evidence="9">RNase Z homolog</shortName>
    </alternativeName>
</protein>
<keyword evidence="2 9" id="KW-0819">tRNA processing</keyword>
<comment type="similarity">
    <text evidence="9">Belongs to the RNase Z family. RNase BN subfamily.</text>
</comment>
<dbReference type="SUPFAM" id="SSF56281">
    <property type="entry name" value="Metallo-hydrolase/oxidoreductase"/>
    <property type="match status" value="1"/>
</dbReference>
<evidence type="ECO:0000256" key="6">
    <source>
        <dbReference type="ARBA" id="ARBA00022801"/>
    </source>
</evidence>
<dbReference type="NCBIfam" id="TIGR02651">
    <property type="entry name" value="RNase_Z"/>
    <property type="match status" value="1"/>
</dbReference>
<dbReference type="CDD" id="cd07717">
    <property type="entry name" value="RNaseZ_ZiPD-like_MBL-fold"/>
    <property type="match status" value="1"/>
</dbReference>
<keyword evidence="6 9" id="KW-0378">Hydrolase</keyword>
<keyword evidence="4 9" id="KW-0479">Metal-binding</keyword>
<keyword evidence="8 9" id="KW-0269">Exonuclease</keyword>
<gene>
    <name evidence="9" type="primary">rbn</name>
    <name evidence="11" type="ORF">BN1086_00534</name>
</gene>
<comment type="subunit">
    <text evidence="1 9">Homodimer.</text>
</comment>
<evidence type="ECO:0000259" key="10">
    <source>
        <dbReference type="SMART" id="SM00849"/>
    </source>
</evidence>
<feature type="binding site" evidence="9">
    <location>
        <position position="270"/>
    </location>
    <ligand>
        <name>Zn(2+)</name>
        <dbReference type="ChEBI" id="CHEBI:29105"/>
        <label>2</label>
        <note>catalytic</note>
    </ligand>
</feature>
<dbReference type="RefSeq" id="WP_071260227.1">
    <property type="nucleotide sequence ID" value="NZ_AP025640.1"/>
</dbReference>
<evidence type="ECO:0000256" key="9">
    <source>
        <dbReference type="HAMAP-Rule" id="MF_01818"/>
    </source>
</evidence>
<feature type="binding site" evidence="9">
    <location>
        <position position="68"/>
    </location>
    <ligand>
        <name>Zn(2+)</name>
        <dbReference type="ChEBI" id="CHEBI:29105"/>
        <label>2</label>
        <note>catalytic</note>
    </ligand>
</feature>
<evidence type="ECO:0000256" key="1">
    <source>
        <dbReference type="ARBA" id="ARBA00011738"/>
    </source>
</evidence>
<feature type="binding site" evidence="9">
    <location>
        <position position="69"/>
    </location>
    <ligand>
        <name>Zn(2+)</name>
        <dbReference type="ChEBI" id="CHEBI:29105"/>
        <label>2</label>
        <note>catalytic</note>
    </ligand>
</feature>
<evidence type="ECO:0000256" key="3">
    <source>
        <dbReference type="ARBA" id="ARBA00022722"/>
    </source>
</evidence>
<dbReference type="EMBL" id="LK931336">
    <property type="protein sequence ID" value="CDZ82457.1"/>
    <property type="molecule type" value="Genomic_DNA"/>
</dbReference>
<dbReference type="SMART" id="SM00849">
    <property type="entry name" value="Lactamase_B"/>
    <property type="match status" value="1"/>
</dbReference>
<evidence type="ECO:0000256" key="8">
    <source>
        <dbReference type="ARBA" id="ARBA00022839"/>
    </source>
</evidence>
<evidence type="ECO:0000256" key="7">
    <source>
        <dbReference type="ARBA" id="ARBA00022833"/>
    </source>
</evidence>
<dbReference type="GO" id="GO:0008270">
    <property type="term" value="F:zinc ion binding"/>
    <property type="evidence" value="ECO:0007669"/>
    <property type="project" value="UniProtKB-UniRule"/>
</dbReference>
<dbReference type="InterPro" id="IPR036866">
    <property type="entry name" value="RibonucZ/Hydroxyglut_hydro"/>
</dbReference>
<evidence type="ECO:0000313" key="11">
    <source>
        <dbReference type="EMBL" id="CDZ82457.1"/>
    </source>
</evidence>
<dbReference type="PANTHER" id="PTHR46018:SF2">
    <property type="entry name" value="ZINC PHOSPHODIESTERASE ELAC PROTEIN 1"/>
    <property type="match status" value="1"/>
</dbReference>
<dbReference type="PATRIC" id="fig|545.12.peg.528"/>
<evidence type="ECO:0000256" key="4">
    <source>
        <dbReference type="ARBA" id="ARBA00022723"/>
    </source>
</evidence>
<dbReference type="GO" id="GO:0004527">
    <property type="term" value="F:exonuclease activity"/>
    <property type="evidence" value="ECO:0007669"/>
    <property type="project" value="UniProtKB-UniRule"/>
</dbReference>
<keyword evidence="5 9" id="KW-0255">Endonuclease</keyword>
<feature type="binding site" evidence="9">
    <location>
        <position position="64"/>
    </location>
    <ligand>
        <name>Zn(2+)</name>
        <dbReference type="ChEBI" id="CHEBI:29105"/>
        <label>1</label>
        <note>catalytic</note>
    </ligand>
</feature>
<dbReference type="GO" id="GO:0042781">
    <property type="term" value="F:3'-tRNA processing endoribonuclease activity"/>
    <property type="evidence" value="ECO:0007669"/>
    <property type="project" value="TreeGrafter"/>
</dbReference>
<organism evidence="11">
    <name type="scientific">Citrobacter koseri</name>
    <name type="common">Citrobacter diversus</name>
    <dbReference type="NCBI Taxonomy" id="545"/>
    <lineage>
        <taxon>Bacteria</taxon>
        <taxon>Pseudomonadati</taxon>
        <taxon>Pseudomonadota</taxon>
        <taxon>Gammaproteobacteria</taxon>
        <taxon>Enterobacterales</taxon>
        <taxon>Enterobacteriaceae</taxon>
        <taxon>Citrobacter</taxon>
    </lineage>
</organism>
<proteinExistence type="inferred from homology"/>
<keyword evidence="3 9" id="KW-0540">Nuclease</keyword>
<dbReference type="AlphaFoldDB" id="A0A078LB22"/>
<comment type="function">
    <text evidence="9">Zinc phosphodiesterase, which has both exoribonuclease and endoribonuclease activities.</text>
</comment>
<feature type="binding site" evidence="9">
    <location>
        <position position="66"/>
    </location>
    <ligand>
        <name>Zn(2+)</name>
        <dbReference type="ChEBI" id="CHEBI:29105"/>
        <label>1</label>
        <note>catalytic</note>
    </ligand>
</feature>
<dbReference type="PANTHER" id="PTHR46018">
    <property type="entry name" value="ZINC PHOSPHODIESTERASE ELAC PROTEIN 1"/>
    <property type="match status" value="1"/>
</dbReference>
<reference evidence="11" key="1">
    <citation type="submission" date="2014-06" db="EMBL/GenBank/DDBJ databases">
        <authorList>
            <person name="Urmite Genomes Urmite Genomes"/>
        </authorList>
    </citation>
    <scope>NUCLEOTIDE SEQUENCE</scope>
</reference>
<dbReference type="Pfam" id="PF12706">
    <property type="entry name" value="Lactamase_B_2"/>
    <property type="match status" value="1"/>
</dbReference>
<keyword evidence="7 9" id="KW-0862">Zinc</keyword>
<feature type="binding site" evidence="9">
    <location>
        <position position="212"/>
    </location>
    <ligand>
        <name>Zn(2+)</name>
        <dbReference type="ChEBI" id="CHEBI:29105"/>
        <label>2</label>
        <note>catalytic</note>
    </ligand>
</feature>
<evidence type="ECO:0000256" key="2">
    <source>
        <dbReference type="ARBA" id="ARBA00022694"/>
    </source>
</evidence>
<feature type="binding site" evidence="9">
    <location>
        <position position="141"/>
    </location>
    <ligand>
        <name>Zn(2+)</name>
        <dbReference type="ChEBI" id="CHEBI:29105"/>
        <label>1</label>
        <note>catalytic</note>
    </ligand>
</feature>
<feature type="active site" description="Proton acceptor" evidence="9">
    <location>
        <position position="68"/>
    </location>
</feature>
<dbReference type="InterPro" id="IPR013471">
    <property type="entry name" value="RNase_Z/BN"/>
</dbReference>
<comment type="cofactor">
    <cofactor evidence="9">
        <name>Zn(2+)</name>
        <dbReference type="ChEBI" id="CHEBI:29105"/>
    </cofactor>
    <text evidence="9">Binds 2 Zn(2+) ions.</text>
</comment>
<evidence type="ECO:0000256" key="5">
    <source>
        <dbReference type="ARBA" id="ARBA00022759"/>
    </source>
</evidence>
<dbReference type="Pfam" id="PF23023">
    <property type="entry name" value="Anti-Pycsar_Apyc1"/>
    <property type="match status" value="1"/>
</dbReference>
<dbReference type="NCBIfam" id="NF000800">
    <property type="entry name" value="PRK00055.1-1"/>
    <property type="match status" value="1"/>
</dbReference>
<name>A0A078LB22_CITKO</name>
<dbReference type="NCBIfam" id="TIGR02649">
    <property type="entry name" value="true_RNase_BN"/>
    <property type="match status" value="1"/>
</dbReference>
<dbReference type="GO" id="GO:0042802">
    <property type="term" value="F:identical protein binding"/>
    <property type="evidence" value="ECO:0007669"/>
    <property type="project" value="UniProtKB-ARBA"/>
</dbReference>
<sequence length="305" mass="32643">MELIFLGTSAGVPTRTRNVTAILLNLQHPTQAGLWLFDCGEGTQHQMLNTAFNPGKLDRIFISHLHGDHLFGLPGLLCSRSMAGNAQPLTIYGPKGIREFTETALRLSGSWTDYPLEIVEITAGEILDDGLRKVTAFALEHPLECYGYRIEEHDKPGALDASALKAAGVKPGPLFQDLKAGKTVTLNDGLVINGADFLAPATPGKSVAIFGDTAPCASAITLAKGVDVMVHEATLDTSMEEKANSRGHSSTRQAAQLAHDADVGQLIITHVSSRYDDRGCQRLLAECQAIFPATALAHDFAVFTV</sequence>